<evidence type="ECO:0000313" key="2">
    <source>
        <dbReference type="Proteomes" id="UP000006903"/>
    </source>
</evidence>
<proteinExistence type="predicted"/>
<dbReference type="KEGG" id="dka:DKAM_1426"/>
<dbReference type="Proteomes" id="UP000006903">
    <property type="component" value="Chromosome"/>
</dbReference>
<name>B8D6M1_DESA1</name>
<accession>B8D6M1</accession>
<sequence>MSCRVVLLVTCRTGSDEWCAREIGDVIFSLDNSVVVEKTGFPGLLQVYGCRDVDSIYRRAISREYGFVETIIPVHCIMGLQEVLGERLECIDGLKIPGEVKIRVRMRGVRELSTRVFALVLKNLRSRGVVYTSSADECLFIEGINDRVYIGLGHCRTRIAVRGG</sequence>
<dbReference type="STRING" id="490899.DKAM_1426"/>
<gene>
    <name evidence="1" type="ordered locus">DKAM_1426</name>
</gene>
<dbReference type="eggNOG" id="arCOG00084">
    <property type="taxonomic scope" value="Archaea"/>
</dbReference>
<evidence type="ECO:0000313" key="1">
    <source>
        <dbReference type="EMBL" id="ACL11752.1"/>
    </source>
</evidence>
<dbReference type="HOGENOM" id="CLU_1631569_0_0_2"/>
<protein>
    <submittedName>
        <fullName evidence="1">Uncharacterized protein</fullName>
    </submittedName>
</protein>
<dbReference type="RefSeq" id="WP_012609093.1">
    <property type="nucleotide sequence ID" value="NC_011766.1"/>
</dbReference>
<dbReference type="EMBL" id="CP001140">
    <property type="protein sequence ID" value="ACL11752.1"/>
    <property type="molecule type" value="Genomic_DNA"/>
</dbReference>
<dbReference type="AlphaFoldDB" id="B8D6M1"/>
<dbReference type="GeneID" id="7171460"/>
<organism evidence="1 2">
    <name type="scientific">Desulfurococcus amylolyticus (strain DSM 18924 / JCM 16383 / VKM B-2413 / 1221n)</name>
    <name type="common">Desulfurococcus kamchatkensis</name>
    <dbReference type="NCBI Taxonomy" id="490899"/>
    <lineage>
        <taxon>Archaea</taxon>
        <taxon>Thermoproteota</taxon>
        <taxon>Thermoprotei</taxon>
        <taxon>Desulfurococcales</taxon>
        <taxon>Desulfurococcaceae</taxon>
        <taxon>Desulfurococcus</taxon>
    </lineage>
</organism>
<reference evidence="1 2" key="1">
    <citation type="journal article" date="2009" name="J. Bacteriol.">
        <title>Complete genome sequence of the anaerobic, protein-degrading hyperthermophilic crenarchaeon Desulfurococcus kamchatkensis.</title>
        <authorList>
            <person name="Ravin N.V."/>
            <person name="Mardanov A.V."/>
            <person name="Beletsky A.V."/>
            <person name="Kublanov I.V."/>
            <person name="Kolganova T.V."/>
            <person name="Lebedinsky A.V."/>
            <person name="Chernyh N.A."/>
            <person name="Bonch-Osmolovskaya E.A."/>
            <person name="Skryabin K.G."/>
        </authorList>
    </citation>
    <scope>NUCLEOTIDE SEQUENCE [LARGE SCALE GENOMIC DNA]</scope>
    <source>
        <strain evidence="2">DSM 18924 / JCM 16383 / VKM B-2413 / 1221n</strain>
    </source>
</reference>